<comment type="caution">
    <text evidence="2">The sequence shown here is derived from an EMBL/GenBank/DDBJ whole genome shotgun (WGS) entry which is preliminary data.</text>
</comment>
<dbReference type="Proteomes" id="UP000054937">
    <property type="component" value="Unassembled WGS sequence"/>
</dbReference>
<organism evidence="2 3">
    <name type="scientific">Pseudocohnilembus persalinus</name>
    <name type="common">Ciliate</name>
    <dbReference type="NCBI Taxonomy" id="266149"/>
    <lineage>
        <taxon>Eukaryota</taxon>
        <taxon>Sar</taxon>
        <taxon>Alveolata</taxon>
        <taxon>Ciliophora</taxon>
        <taxon>Intramacronucleata</taxon>
        <taxon>Oligohymenophorea</taxon>
        <taxon>Scuticociliatia</taxon>
        <taxon>Philasterida</taxon>
        <taxon>Pseudocohnilembidae</taxon>
        <taxon>Pseudocohnilembus</taxon>
    </lineage>
</organism>
<dbReference type="InParanoid" id="A0A0V0QVU1"/>
<dbReference type="AlphaFoldDB" id="A0A0V0QVU1"/>
<name>A0A0V0QVU1_PSEPJ</name>
<keyword evidence="3" id="KW-1185">Reference proteome</keyword>
<proteinExistence type="predicted"/>
<dbReference type="OrthoDB" id="66906at2759"/>
<reference evidence="2 3" key="1">
    <citation type="journal article" date="2015" name="Sci. Rep.">
        <title>Genome of the facultative scuticociliatosis pathogen Pseudocohnilembus persalinus provides insight into its virulence through horizontal gene transfer.</title>
        <authorList>
            <person name="Xiong J."/>
            <person name="Wang G."/>
            <person name="Cheng J."/>
            <person name="Tian M."/>
            <person name="Pan X."/>
            <person name="Warren A."/>
            <person name="Jiang C."/>
            <person name="Yuan D."/>
            <person name="Miao W."/>
        </authorList>
    </citation>
    <scope>NUCLEOTIDE SEQUENCE [LARGE SCALE GENOMIC DNA]</scope>
    <source>
        <strain evidence="2">36N120E</strain>
    </source>
</reference>
<evidence type="ECO:0000256" key="1">
    <source>
        <dbReference type="SAM" id="Coils"/>
    </source>
</evidence>
<feature type="coiled-coil region" evidence="1">
    <location>
        <begin position="385"/>
        <end position="416"/>
    </location>
</feature>
<dbReference type="SUPFAM" id="SSF48452">
    <property type="entry name" value="TPR-like"/>
    <property type="match status" value="2"/>
</dbReference>
<accession>A0A0V0QVU1</accession>
<keyword evidence="1" id="KW-0175">Coiled coil</keyword>
<dbReference type="InterPro" id="IPR011990">
    <property type="entry name" value="TPR-like_helical_dom_sf"/>
</dbReference>
<protein>
    <recommendedName>
        <fullName evidence="4">Tetratricopeptide repeat protein</fullName>
    </recommendedName>
</protein>
<sequence length="423" mass="50225">MEFGSLDQAEEIYQQIIEETEENDEKYIYLKVIEIEIKAESILKITKINQENQTYEDMLVVGEEVEQLLQSTGSGQNGMEIINCFQFLAEILEKMGDYFQALEKLNYCEQILKTMKQNEKQEKKQRKIDIKLSNVYEQLGTIYNNIYDQEKGLYYIQKAKCIWEKIDPEIQNLYHINLVFQSGIVQFQLGNYENCLKNFNFVKEKLEPVGQECAEIYLKNLFYIAQIQQIQGDFSKALNFCTQIYQEIEKFRVGNELKFLPVSIRVFYLEGIIRLNNKEYDEAVECGYRVKDSAIEFLGFEDEYVGDGNYLIGEGLYQQGVLMQNQELKNEGIQSYREYIRILEKYPQKIKELEKNLLKIIQIFDNEGYYDELIKYVEKLRKIRIQLIEENFSEQKDKISNLKQEMNQKLDAYINTIKKKFNV</sequence>
<evidence type="ECO:0000313" key="2">
    <source>
        <dbReference type="EMBL" id="KRX06170.1"/>
    </source>
</evidence>
<evidence type="ECO:0008006" key="4">
    <source>
        <dbReference type="Google" id="ProtNLM"/>
    </source>
</evidence>
<dbReference type="EMBL" id="LDAU01000098">
    <property type="protein sequence ID" value="KRX06170.1"/>
    <property type="molecule type" value="Genomic_DNA"/>
</dbReference>
<gene>
    <name evidence="2" type="ORF">PPERSA_06052</name>
</gene>
<evidence type="ECO:0000313" key="3">
    <source>
        <dbReference type="Proteomes" id="UP000054937"/>
    </source>
</evidence>
<dbReference type="Gene3D" id="1.25.40.10">
    <property type="entry name" value="Tetratricopeptide repeat domain"/>
    <property type="match status" value="2"/>
</dbReference>